<reference evidence="4 5" key="1">
    <citation type="journal article" date="1994" name="Int. J. Syst. Bacteriol.">
        <title>Phylogenetic positions of novel aerobic, bacteriochlorophyll a-containing bacteria and description of Roseococcus thiosulfatophilus gen. nov., sp. nov., Erythromicrobium ramosum gen. nov., sp. nov., and Erythrobacter litoralis sp. nov.</title>
        <authorList>
            <person name="Yurkov V."/>
            <person name="Stackebrandt E."/>
            <person name="Holmes A."/>
            <person name="Fuerst J.A."/>
            <person name="Hugenholtz P."/>
            <person name="Golecki J."/>
            <person name="Gad'on N."/>
            <person name="Gorlenko V.M."/>
            <person name="Kompantseva E.I."/>
            <person name="Drews G."/>
        </authorList>
    </citation>
    <scope>NUCLEOTIDE SEQUENCE [LARGE SCALE GENOMIC DNA]</scope>
    <source>
        <strain evidence="4 5">KR-99</strain>
    </source>
</reference>
<keyword evidence="5" id="KW-1185">Reference proteome</keyword>
<evidence type="ECO:0000313" key="4">
    <source>
        <dbReference type="EMBL" id="MBA1373324.1"/>
    </source>
</evidence>
<dbReference type="InterPro" id="IPR027051">
    <property type="entry name" value="XdhC_Rossmann_dom"/>
</dbReference>
<dbReference type="Proteomes" id="UP000589292">
    <property type="component" value="Unassembled WGS sequence"/>
</dbReference>
<accession>A0A7V8RBC5</accession>
<comment type="caution">
    <text evidence="4">The sequence shown here is derived from an EMBL/GenBank/DDBJ whole genome shotgun (WGS) entry which is preliminary data.</text>
</comment>
<evidence type="ECO:0000259" key="2">
    <source>
        <dbReference type="Pfam" id="PF02625"/>
    </source>
</evidence>
<dbReference type="PANTHER" id="PTHR30388:SF4">
    <property type="entry name" value="MOLYBDENUM COFACTOR INSERTION CHAPERONE PAOD"/>
    <property type="match status" value="1"/>
</dbReference>
<evidence type="ECO:0000256" key="1">
    <source>
        <dbReference type="SAM" id="MobiDB-lite"/>
    </source>
</evidence>
<dbReference type="InterPro" id="IPR052698">
    <property type="entry name" value="MoCofactor_Util/Proc"/>
</dbReference>
<sequence length="334" mass="35177">MSTWQFDAQTDDIRPLLMAAQASGTPFAIATLVETSGPAPRELGAQMLITGEQHWGYLSGGCIEADVARHAREAMATGKPRLLRYGEGSPWIDIRLACGTGISVLVEPLRGDDPALSALLDGFQSRHPVLWSSDGTAREALPSDDVPRFAWDACRYTKRYDPVLRLVLIGEDATVLACATLGQAMGMEVALVTPNGPEAAPLTGLSYHRTSPADALDAIGLDRWTAVAVLSHDREDDEAGLAAALASPAFYVGAIGARVRLDGRVALLRGHGVREADIARLHAPIGLQGLGKAPRDIALSVVADVAREFHARSASASEAASSISSSAPLSSVSR</sequence>
<feature type="domain" description="XdhC- CoxI" evidence="2">
    <location>
        <begin position="21"/>
        <end position="86"/>
    </location>
</feature>
<dbReference type="Pfam" id="PF02625">
    <property type="entry name" value="XdhC_CoxI"/>
    <property type="match status" value="1"/>
</dbReference>
<protein>
    <submittedName>
        <fullName evidence="4">XdhC family protein</fullName>
    </submittedName>
</protein>
<name>A0A7V8RBC5_9SPHN</name>
<gene>
    <name evidence="4" type="ORF">FG486_03165</name>
</gene>
<dbReference type="Gene3D" id="3.40.50.720">
    <property type="entry name" value="NAD(P)-binding Rossmann-like Domain"/>
    <property type="match status" value="1"/>
</dbReference>
<dbReference type="InterPro" id="IPR003777">
    <property type="entry name" value="XdhC_CoxI"/>
</dbReference>
<dbReference type="EMBL" id="VDES01000001">
    <property type="protein sequence ID" value="MBA1373324.1"/>
    <property type="molecule type" value="Genomic_DNA"/>
</dbReference>
<organism evidence="4 5">
    <name type="scientific">Sphingomonas ursincola</name>
    <dbReference type="NCBI Taxonomy" id="56361"/>
    <lineage>
        <taxon>Bacteria</taxon>
        <taxon>Pseudomonadati</taxon>
        <taxon>Pseudomonadota</taxon>
        <taxon>Alphaproteobacteria</taxon>
        <taxon>Sphingomonadales</taxon>
        <taxon>Sphingomonadaceae</taxon>
        <taxon>Sphingomonas</taxon>
    </lineage>
</organism>
<dbReference type="AlphaFoldDB" id="A0A7V8RBC5"/>
<dbReference type="RefSeq" id="WP_181266415.1">
    <property type="nucleotide sequence ID" value="NZ_BAAAGB010000002.1"/>
</dbReference>
<evidence type="ECO:0000313" key="5">
    <source>
        <dbReference type="Proteomes" id="UP000589292"/>
    </source>
</evidence>
<dbReference type="PANTHER" id="PTHR30388">
    <property type="entry name" value="ALDEHYDE OXIDOREDUCTASE MOLYBDENUM COFACTOR ASSEMBLY PROTEIN"/>
    <property type="match status" value="1"/>
</dbReference>
<feature type="domain" description="XdhC Rossmann" evidence="3">
    <location>
        <begin position="166"/>
        <end position="305"/>
    </location>
</feature>
<proteinExistence type="predicted"/>
<feature type="region of interest" description="Disordered" evidence="1">
    <location>
        <begin position="313"/>
        <end position="334"/>
    </location>
</feature>
<evidence type="ECO:0000259" key="3">
    <source>
        <dbReference type="Pfam" id="PF13478"/>
    </source>
</evidence>
<dbReference type="Pfam" id="PF13478">
    <property type="entry name" value="XdhC_C"/>
    <property type="match status" value="1"/>
</dbReference>